<gene>
    <name evidence="2" type="ORF">RM520_01740</name>
</gene>
<name>A0ABU3BE61_9FLAO</name>
<protein>
    <submittedName>
        <fullName evidence="2">DUF6090 family protein</fullName>
    </submittedName>
</protein>
<evidence type="ECO:0000313" key="2">
    <source>
        <dbReference type="EMBL" id="MDT0620326.1"/>
    </source>
</evidence>
<comment type="caution">
    <text evidence="2">The sequence shown here is derived from an EMBL/GenBank/DDBJ whole genome shotgun (WGS) entry which is preliminary data.</text>
</comment>
<keyword evidence="1" id="KW-0812">Transmembrane</keyword>
<keyword evidence="1" id="KW-1133">Transmembrane helix</keyword>
<dbReference type="EMBL" id="JAVRHU010000001">
    <property type="protein sequence ID" value="MDT0620326.1"/>
    <property type="molecule type" value="Genomic_DNA"/>
</dbReference>
<evidence type="ECO:0000313" key="3">
    <source>
        <dbReference type="Proteomes" id="UP001250662"/>
    </source>
</evidence>
<proteinExistence type="predicted"/>
<feature type="transmembrane region" description="Helical" evidence="1">
    <location>
        <begin position="21"/>
        <end position="42"/>
    </location>
</feature>
<evidence type="ECO:0000256" key="1">
    <source>
        <dbReference type="SAM" id="Phobius"/>
    </source>
</evidence>
<organism evidence="2 3">
    <name type="scientific">Croceitalea vernalis</name>
    <dbReference type="NCBI Taxonomy" id="3075599"/>
    <lineage>
        <taxon>Bacteria</taxon>
        <taxon>Pseudomonadati</taxon>
        <taxon>Bacteroidota</taxon>
        <taxon>Flavobacteriia</taxon>
        <taxon>Flavobacteriales</taxon>
        <taxon>Flavobacteriaceae</taxon>
        <taxon>Croceitalea</taxon>
    </lineage>
</organism>
<dbReference type="RefSeq" id="WP_311383986.1">
    <property type="nucleotide sequence ID" value="NZ_JAVRHU010000001.1"/>
</dbReference>
<keyword evidence="3" id="KW-1185">Reference proteome</keyword>
<sequence>MFKFFRRIRQNVISEGKTGKYLTYAFGEIVLVVIGILIALQINNWNEERKTTEQLHGYLSGLSKNIQSDTLKINQVKALRIRQNIAAADYINYTYLDSMPMNLVPRIVRILGEQYLNVNQSGFDALKSSGYIANLKGKRLEDAIFDYYAYFEEIHESEISLNNFIENMEAGLYDVSYKDIVMVYKVFGSSKAPHEFSKKDQEKALEQIYQNSKMLGIMQRVATEKYFYVYDSLKIKGQRIVKLIEEEKTND</sequence>
<dbReference type="Proteomes" id="UP001250662">
    <property type="component" value="Unassembled WGS sequence"/>
</dbReference>
<keyword evidence="1" id="KW-0472">Membrane</keyword>
<reference evidence="2 3" key="1">
    <citation type="submission" date="2023-09" db="EMBL/GenBank/DDBJ databases">
        <authorList>
            <person name="Rey-Velasco X."/>
        </authorList>
    </citation>
    <scope>NUCLEOTIDE SEQUENCE [LARGE SCALE GENOMIC DNA]</scope>
    <source>
        <strain evidence="2 3">P007</strain>
    </source>
</reference>
<accession>A0ABU3BE61</accession>
<dbReference type="InterPro" id="IPR045749">
    <property type="entry name" value="DUF6090"/>
</dbReference>
<dbReference type="Pfam" id="PF19578">
    <property type="entry name" value="DUF6090"/>
    <property type="match status" value="1"/>
</dbReference>